<comment type="caution">
    <text evidence="3">The sequence shown here is derived from an EMBL/GenBank/DDBJ whole genome shotgun (WGS) entry which is preliminary data.</text>
</comment>
<name>A0A8J3N5M4_9CHLR</name>
<evidence type="ECO:0000313" key="3">
    <source>
        <dbReference type="EMBL" id="GHO96535.1"/>
    </source>
</evidence>
<accession>A0A8J3N5M4</accession>
<dbReference type="InterPro" id="IPR013762">
    <property type="entry name" value="Integrase-like_cat_sf"/>
</dbReference>
<dbReference type="CDD" id="cd00397">
    <property type="entry name" value="DNA_BRE_C"/>
    <property type="match status" value="1"/>
</dbReference>
<dbReference type="AlphaFoldDB" id="A0A8J3N5M4"/>
<keyword evidence="4" id="KW-1185">Reference proteome</keyword>
<feature type="domain" description="Tyr recombinase" evidence="2">
    <location>
        <begin position="302"/>
        <end position="511"/>
    </location>
</feature>
<proteinExistence type="predicted"/>
<dbReference type="GO" id="GO:0015074">
    <property type="term" value="P:DNA integration"/>
    <property type="evidence" value="ECO:0007669"/>
    <property type="project" value="InterPro"/>
</dbReference>
<dbReference type="InterPro" id="IPR002104">
    <property type="entry name" value="Integrase_catalytic"/>
</dbReference>
<evidence type="ECO:0000259" key="2">
    <source>
        <dbReference type="PROSITE" id="PS51898"/>
    </source>
</evidence>
<dbReference type="PANTHER" id="PTHR30349">
    <property type="entry name" value="PHAGE INTEGRASE-RELATED"/>
    <property type="match status" value="1"/>
</dbReference>
<gene>
    <name evidence="3" type="ORF">KSF_065830</name>
</gene>
<dbReference type="EMBL" id="BNJK01000001">
    <property type="protein sequence ID" value="GHO96535.1"/>
    <property type="molecule type" value="Genomic_DNA"/>
</dbReference>
<dbReference type="Gene3D" id="1.10.443.10">
    <property type="entry name" value="Intergrase catalytic core"/>
    <property type="match status" value="1"/>
</dbReference>
<dbReference type="Pfam" id="PF00589">
    <property type="entry name" value="Phage_integrase"/>
    <property type="match status" value="1"/>
</dbReference>
<dbReference type="GO" id="GO:0006310">
    <property type="term" value="P:DNA recombination"/>
    <property type="evidence" value="ECO:0007669"/>
    <property type="project" value="UniProtKB-KW"/>
</dbReference>
<dbReference type="Proteomes" id="UP000597444">
    <property type="component" value="Unassembled WGS sequence"/>
</dbReference>
<evidence type="ECO:0000256" key="1">
    <source>
        <dbReference type="ARBA" id="ARBA00023172"/>
    </source>
</evidence>
<evidence type="ECO:0000313" key="4">
    <source>
        <dbReference type="Proteomes" id="UP000597444"/>
    </source>
</evidence>
<dbReference type="PANTHER" id="PTHR30349:SF64">
    <property type="entry name" value="PROPHAGE INTEGRASE INTD-RELATED"/>
    <property type="match status" value="1"/>
</dbReference>
<organism evidence="3 4">
    <name type="scientific">Reticulibacter mediterranei</name>
    <dbReference type="NCBI Taxonomy" id="2778369"/>
    <lineage>
        <taxon>Bacteria</taxon>
        <taxon>Bacillati</taxon>
        <taxon>Chloroflexota</taxon>
        <taxon>Ktedonobacteria</taxon>
        <taxon>Ktedonobacterales</taxon>
        <taxon>Reticulibacteraceae</taxon>
        <taxon>Reticulibacter</taxon>
    </lineage>
</organism>
<reference evidence="3" key="1">
    <citation type="submission" date="2020-10" db="EMBL/GenBank/DDBJ databases">
        <title>Taxonomic study of unclassified bacteria belonging to the class Ktedonobacteria.</title>
        <authorList>
            <person name="Yabe S."/>
            <person name="Wang C.M."/>
            <person name="Zheng Y."/>
            <person name="Sakai Y."/>
            <person name="Cavaletti L."/>
            <person name="Monciardini P."/>
            <person name="Donadio S."/>
        </authorList>
    </citation>
    <scope>NUCLEOTIDE SEQUENCE</scope>
    <source>
        <strain evidence="3">ID150040</strain>
    </source>
</reference>
<dbReference type="InterPro" id="IPR050090">
    <property type="entry name" value="Tyrosine_recombinase_XerCD"/>
</dbReference>
<dbReference type="GO" id="GO:0003677">
    <property type="term" value="F:DNA binding"/>
    <property type="evidence" value="ECO:0007669"/>
    <property type="project" value="InterPro"/>
</dbReference>
<keyword evidence="1" id="KW-0233">DNA recombination</keyword>
<dbReference type="SUPFAM" id="SSF56349">
    <property type="entry name" value="DNA breaking-rejoining enzymes"/>
    <property type="match status" value="1"/>
</dbReference>
<dbReference type="PROSITE" id="PS51898">
    <property type="entry name" value="TYR_RECOMBINASE"/>
    <property type="match status" value="1"/>
</dbReference>
<sequence length="648" mass="74612">MQHNAQEDSHEQRITSFSAMKLITEGSWTPIQQRLLEVLQRKEYRCASIARICQTAGYSGNMAWYQAMTDPCFAQVVQTLGILSWSRPQRRLLEVLQDPENRNKSGLQICRLAGYKDHTAWNRAVKDERFVAELEALGVIRRQRLVRASHLEVTAATNIEEELQKDVWDVRRFKHDYPKHVSPATYEVDFSWIANPTLRVQVKHYFRLRLPRWKAYTFKRVLYHLKTVLALFPVDVHAGNLGRRHVEALLPAMSQLSAIQAGRGLREAKVMFEYMATSPVWTLARPSRFLIWDEDIPPRTEALPRPIPPNVLDQLDPLIEQAEAAMKKGQDPPLLTPLLWDALLILRHTGMRFEDLAHLKAPDERGRGGCLDQDTDGYWWICIDHVNTKMSREHRIPTRISDGVIDAIRRQCGRVQQVPDHFGAHYLFRTEKGIISRMQIQSALKKLASHLTYEEQPYLITPHQFRHSIATDMIEQGIDIYTVKEFLGHKSLTMTEKYVKVYLSSLKAKYDAYRLKKQHPSASEMMSQVQIAQPENDADGGWVENKVGKLYVSPLPDGIGNCVHLPMHDSPHCPTCPKLRANKRHLSVWENKATNLLITVEALRANPAYARARQKHEQELAHAEKVINTIKEEGFWDGRIHNSKTNQS</sequence>
<protein>
    <recommendedName>
        <fullName evidence="2">Tyr recombinase domain-containing protein</fullName>
    </recommendedName>
</protein>
<dbReference type="InterPro" id="IPR011010">
    <property type="entry name" value="DNA_brk_join_enz"/>
</dbReference>
<dbReference type="RefSeq" id="WP_220207156.1">
    <property type="nucleotide sequence ID" value="NZ_BNJK01000001.1"/>
</dbReference>